<organism evidence="2">
    <name type="scientific">marine sediment metagenome</name>
    <dbReference type="NCBI Taxonomy" id="412755"/>
    <lineage>
        <taxon>unclassified sequences</taxon>
        <taxon>metagenomes</taxon>
        <taxon>ecological metagenomes</taxon>
    </lineage>
</organism>
<dbReference type="InterPro" id="IPR036280">
    <property type="entry name" value="Multihaem_cyt_sf"/>
</dbReference>
<dbReference type="Gene3D" id="2.120.10.30">
    <property type="entry name" value="TolB, C-terminal domain"/>
    <property type="match status" value="1"/>
</dbReference>
<dbReference type="InterPro" id="IPR011042">
    <property type="entry name" value="6-blade_b-propeller_TolB-like"/>
</dbReference>
<dbReference type="SUPFAM" id="SSF82171">
    <property type="entry name" value="DPP6 N-terminal domain-like"/>
    <property type="match status" value="1"/>
</dbReference>
<sequence length="749" mass="84274">ICVFDPSRPDQAPKVIYDAPNGCIFDLNLSYDAKTLFFSAWDPKVEGGWHIYEIGVDNDFSGSGLKQITAGPDHNISPLLLPDGRVMFVSTRAGNMLVCQPFPAGVLYTCERNGSDVRRVSGNTLSDHTPQIMDDGRVLFTRWDYGMEKGVFSRQALWTMNPDGTRFQLFFGNTIEDPNAFWQARPIPGRPEVVCTFGPHHGWQAGMIGLVYNGLGEEAPRGTGFRWITDELPIVADTSFPWGFQNAFPINEHLFLVSYGGDGEHRMRIYLLDDRGNRKCIYEDAALGCWHPLLLRPRKRPPVIFPAGESPQFVRRDQVEENGDPDSRSATFVVQDVYEGLFPHVERGEIRQLQIMEQVPKTHPHTGGYAWDISPIIGRGTFYVRRLIGTVPVEEDGSACFTAPATRDISFNALDAHGKTIQRMGSTMQAMPGETISCIGCHEHQSEAPPQKRMAMALGREPSVPQRPDWGTNGVIDFVHVVQPILDKYCVECHSGATPDAQLDLSGDKTRYFNMAYNQLVEMGWVHYVAMGNTDYEHNVPKTYGSTISRICKYLDKPHEGVTVPPEDRRTIYAWIDANVPYYGVYHYTDGTVRGARDRWYAHKPDQWFDRDFLPVFKRRCYQCHTRQIDISQPWEGVTLKTVTSKVWNGITLNGHGFAGFDPYTPLYGPAQRINLTHPEFSQVLSAPLSKQAGGLGLCQPKEGMPRPFVDRSDPDYQAMLGALRRGQETLTAHPRVDMLEIGTYSSKP</sequence>
<evidence type="ECO:0000313" key="2">
    <source>
        <dbReference type="EMBL" id="KKM23600.1"/>
    </source>
</evidence>
<evidence type="ECO:0000259" key="1">
    <source>
        <dbReference type="Pfam" id="PF18582"/>
    </source>
</evidence>
<gene>
    <name evidence="2" type="ORF">LCGC14_1613540</name>
</gene>
<feature type="non-terminal residue" evidence="2">
    <location>
        <position position="1"/>
    </location>
</feature>
<dbReference type="SUPFAM" id="SSF48695">
    <property type="entry name" value="Multiheme cytochromes"/>
    <property type="match status" value="2"/>
</dbReference>
<dbReference type="Pfam" id="PF18582">
    <property type="entry name" value="HZS_alpha"/>
    <property type="match status" value="1"/>
</dbReference>
<dbReference type="EMBL" id="LAZR01013092">
    <property type="protein sequence ID" value="KKM23600.1"/>
    <property type="molecule type" value="Genomic_DNA"/>
</dbReference>
<protein>
    <recommendedName>
        <fullName evidence="1">Hydrazine synthase alpha subunit middle domain-containing protein</fullName>
    </recommendedName>
</protein>
<dbReference type="InterPro" id="IPR040698">
    <property type="entry name" value="HZS_alpha_mid"/>
</dbReference>
<feature type="domain" description="Hydrazine synthase alpha subunit middle" evidence="1">
    <location>
        <begin position="348"/>
        <end position="443"/>
    </location>
</feature>
<reference evidence="2" key="1">
    <citation type="journal article" date="2015" name="Nature">
        <title>Complex archaea that bridge the gap between prokaryotes and eukaryotes.</title>
        <authorList>
            <person name="Spang A."/>
            <person name="Saw J.H."/>
            <person name="Jorgensen S.L."/>
            <person name="Zaremba-Niedzwiedzka K."/>
            <person name="Martijn J."/>
            <person name="Lind A.E."/>
            <person name="van Eijk R."/>
            <person name="Schleper C."/>
            <person name="Guy L."/>
            <person name="Ettema T.J."/>
        </authorList>
    </citation>
    <scope>NUCLEOTIDE SEQUENCE</scope>
</reference>
<dbReference type="AlphaFoldDB" id="A0A0F9L7Q4"/>
<name>A0A0F9L7Q4_9ZZZZ</name>
<comment type="caution">
    <text evidence="2">The sequence shown here is derived from an EMBL/GenBank/DDBJ whole genome shotgun (WGS) entry which is preliminary data.</text>
</comment>
<proteinExistence type="predicted"/>
<accession>A0A0F9L7Q4</accession>